<comment type="pathway">
    <text evidence="3 10">Carbohydrate metabolism; galactose metabolism.</text>
</comment>
<evidence type="ECO:0000256" key="7">
    <source>
        <dbReference type="ARBA" id="ARBA00023027"/>
    </source>
</evidence>
<organism evidence="13 14">
    <name type="scientific">Helicobacter saguini</name>
    <dbReference type="NCBI Taxonomy" id="1548018"/>
    <lineage>
        <taxon>Bacteria</taxon>
        <taxon>Pseudomonadati</taxon>
        <taxon>Campylobacterota</taxon>
        <taxon>Epsilonproteobacteria</taxon>
        <taxon>Campylobacterales</taxon>
        <taxon>Helicobacteraceae</taxon>
        <taxon>Helicobacter</taxon>
    </lineage>
</organism>
<reference evidence="13 14" key="1">
    <citation type="journal article" date="2014" name="Genome Announc.">
        <title>Draft genome sequences of eight enterohepatic helicobacter species isolated from both laboratory and wild rodents.</title>
        <authorList>
            <person name="Sheh A."/>
            <person name="Shen Z."/>
            <person name="Fox J.G."/>
        </authorList>
    </citation>
    <scope>NUCLEOTIDE SEQUENCE [LARGE SCALE GENOMIC DNA]</scope>
    <source>
        <strain evidence="13 14">MIT 97-6194</strain>
    </source>
</reference>
<evidence type="ECO:0000256" key="9">
    <source>
        <dbReference type="ARBA" id="ARBA00023277"/>
    </source>
</evidence>
<evidence type="ECO:0000313" key="14">
    <source>
        <dbReference type="Proteomes" id="UP000029714"/>
    </source>
</evidence>
<evidence type="ECO:0000256" key="4">
    <source>
        <dbReference type="ARBA" id="ARBA00007637"/>
    </source>
</evidence>
<evidence type="ECO:0000256" key="3">
    <source>
        <dbReference type="ARBA" id="ARBA00004947"/>
    </source>
</evidence>
<evidence type="ECO:0000313" key="15">
    <source>
        <dbReference type="Proteomes" id="UP000477070"/>
    </source>
</evidence>
<keyword evidence="14" id="KW-1185">Reference proteome</keyword>
<dbReference type="Proteomes" id="UP000029714">
    <property type="component" value="Unassembled WGS sequence"/>
</dbReference>
<sequence>MSPFESALDSKSHPCPPIENLEQIQRAKFHNKETKNIESNLQDSNNKKIKTLINALNNAYKKTSFIKGDLSDTALLDKIFTQYNIIAVIHFAAFAYVGESVSNPAKYYKNNIANTQNLLDSMLKNGCKNIIFSSTCATYGVPKRLPITESAAQKPINPYGYTKLVIENMLKDYAHAYDLKYVALRYFNAAGASALFNIGESHNPETHAIPLIIATALGKRAEFSVFGDDYDTFDGSCVRDYIHVDDLGRAHILALQYLLNGGTSEVFNLGNNQGFSVFQILKACEKLINSKINYRICPRRDGDPAALIGSNKKAAKILGFNCIFENIESILASALKWHKNARY</sequence>
<reference evidence="13 14" key="2">
    <citation type="journal article" date="2016" name="Infect. Immun.">
        <title>Helicobacter saguini, a Novel Helicobacter Isolated from Cotton-Top Tamarins with Ulcerative Colitis, Has Proinflammatory Properties and Induces Typhlocolitis and Dysplasia in Gnotobiotic IL-10-/- Mice.</title>
        <authorList>
            <person name="Shen Z."/>
            <person name="Mannion A."/>
            <person name="Whary M.T."/>
            <person name="Muthupalani S."/>
            <person name="Sheh A."/>
            <person name="Feng Y."/>
            <person name="Gong G."/>
            <person name="Vandamme P."/>
            <person name="Holcombe H.R."/>
            <person name="Paster B.J."/>
            <person name="Fox J.G."/>
        </authorList>
    </citation>
    <scope>NUCLEOTIDE SEQUENCE [LARGE SCALE GENOMIC DNA]</scope>
    <source>
        <strain evidence="13 14">MIT 97-6194</strain>
    </source>
</reference>
<dbReference type="Proteomes" id="UP000477070">
    <property type="component" value="Unassembled WGS sequence"/>
</dbReference>
<dbReference type="RefSeq" id="WP_081948245.1">
    <property type="nucleotide sequence ID" value="NZ_QBIU01000001.1"/>
</dbReference>
<evidence type="ECO:0000256" key="8">
    <source>
        <dbReference type="ARBA" id="ARBA00023235"/>
    </source>
</evidence>
<dbReference type="NCBIfam" id="TIGR01179">
    <property type="entry name" value="galE"/>
    <property type="match status" value="1"/>
</dbReference>
<comment type="cofactor">
    <cofactor evidence="2 10">
        <name>NAD(+)</name>
        <dbReference type="ChEBI" id="CHEBI:57540"/>
    </cofactor>
</comment>
<comment type="similarity">
    <text evidence="4 10">Belongs to the NAD(P)-dependent epimerase/dehydratase family.</text>
</comment>
<dbReference type="SUPFAM" id="SSF51735">
    <property type="entry name" value="NAD(P)-binding Rossmann-fold domains"/>
    <property type="match status" value="1"/>
</dbReference>
<keyword evidence="8 10" id="KW-0413">Isomerase</keyword>
<dbReference type="UniPathway" id="UPA00214"/>
<proteinExistence type="inferred from homology"/>
<evidence type="ECO:0000256" key="5">
    <source>
        <dbReference type="ARBA" id="ARBA00013189"/>
    </source>
</evidence>
<dbReference type="InterPro" id="IPR036291">
    <property type="entry name" value="NAD(P)-bd_dom_sf"/>
</dbReference>
<dbReference type="STRING" id="1548018.LS64_01430"/>
<dbReference type="PANTHER" id="PTHR43725:SF53">
    <property type="entry name" value="UDP-ARABINOSE 4-EPIMERASE 1"/>
    <property type="match status" value="1"/>
</dbReference>
<name>A0A347VZM9_9HELI</name>
<evidence type="ECO:0000256" key="2">
    <source>
        <dbReference type="ARBA" id="ARBA00001911"/>
    </source>
</evidence>
<evidence type="ECO:0000256" key="6">
    <source>
        <dbReference type="ARBA" id="ARBA00018569"/>
    </source>
</evidence>
<dbReference type="Gene3D" id="3.40.50.720">
    <property type="entry name" value="NAD(P)-binding Rossmann-like Domain"/>
    <property type="match status" value="1"/>
</dbReference>
<dbReference type="EC" id="5.1.3.2" evidence="5 10"/>
<dbReference type="EMBL" id="JRMP02000001">
    <property type="protein sequence ID" value="TLD95876.1"/>
    <property type="molecule type" value="Genomic_DNA"/>
</dbReference>
<dbReference type="GO" id="GO:0003978">
    <property type="term" value="F:UDP-glucose 4-epimerase activity"/>
    <property type="evidence" value="ECO:0007669"/>
    <property type="project" value="UniProtKB-UniRule"/>
</dbReference>
<comment type="caution">
    <text evidence="13">The sequence shown here is derived from an EMBL/GenBank/DDBJ whole genome shotgun (WGS) entry which is preliminary data.</text>
</comment>
<keyword evidence="9 10" id="KW-0119">Carbohydrate metabolism</keyword>
<evidence type="ECO:0000313" key="13">
    <source>
        <dbReference type="EMBL" id="TLD95876.1"/>
    </source>
</evidence>
<dbReference type="CDD" id="cd05247">
    <property type="entry name" value="UDP_G4E_1_SDR_e"/>
    <property type="match status" value="1"/>
</dbReference>
<gene>
    <name evidence="13" type="primary">galE</name>
    <name evidence="12" type="ORF">DCO61_00715</name>
    <name evidence="13" type="ORF">LS64_000480</name>
</gene>
<evidence type="ECO:0000313" key="12">
    <source>
        <dbReference type="EMBL" id="MWV68590.1"/>
    </source>
</evidence>
<keyword evidence="7 10" id="KW-0520">NAD</keyword>
<evidence type="ECO:0000256" key="1">
    <source>
        <dbReference type="ARBA" id="ARBA00000083"/>
    </source>
</evidence>
<accession>A0A347VZM9</accession>
<comment type="catalytic activity">
    <reaction evidence="1 10">
        <text>UDP-alpha-D-glucose = UDP-alpha-D-galactose</text>
        <dbReference type="Rhea" id="RHEA:22168"/>
        <dbReference type="ChEBI" id="CHEBI:58885"/>
        <dbReference type="ChEBI" id="CHEBI:66914"/>
        <dbReference type="EC" id="5.1.3.2"/>
    </reaction>
</comment>
<dbReference type="AlphaFoldDB" id="A0A347VZM9"/>
<dbReference type="PANTHER" id="PTHR43725">
    <property type="entry name" value="UDP-GLUCOSE 4-EPIMERASE"/>
    <property type="match status" value="1"/>
</dbReference>
<reference evidence="12 15" key="4">
    <citation type="submission" date="2019-12" db="EMBL/GenBank/DDBJ databases">
        <title>Multi-Generational Helicobacter saguini Isolates.</title>
        <authorList>
            <person name="Mannion A."/>
            <person name="Shen Z."/>
            <person name="Fox J.G."/>
        </authorList>
    </citation>
    <scope>NUCLEOTIDE SEQUENCE [LARGE SCALE GENOMIC DNA]</scope>
    <source>
        <strain evidence="12">16-048</strain>
        <strain evidence="15">16-048 (F4)</strain>
    </source>
</reference>
<feature type="domain" description="NAD-dependent epimerase/dehydratase" evidence="11">
    <location>
        <begin position="45"/>
        <end position="270"/>
    </location>
</feature>
<dbReference type="OrthoDB" id="9801785at2"/>
<protein>
    <recommendedName>
        <fullName evidence="6 10">UDP-glucose 4-epimerase</fullName>
        <ecNumber evidence="5 10">5.1.3.2</ecNumber>
    </recommendedName>
</protein>
<reference evidence="13" key="3">
    <citation type="submission" date="2018-04" db="EMBL/GenBank/DDBJ databases">
        <authorList>
            <person name="Sheh A."/>
            <person name="Shen Z."/>
            <person name="Mannion A.J."/>
            <person name="Fox J.G."/>
        </authorList>
    </citation>
    <scope>NUCLEOTIDE SEQUENCE</scope>
    <source>
        <strain evidence="13">MIT 97-6194</strain>
    </source>
</reference>
<dbReference type="Gene3D" id="3.90.25.10">
    <property type="entry name" value="UDP-galactose 4-epimerase, domain 1"/>
    <property type="match status" value="1"/>
</dbReference>
<dbReference type="GO" id="GO:0033499">
    <property type="term" value="P:galactose catabolic process via UDP-galactose, Leloir pathway"/>
    <property type="evidence" value="ECO:0007669"/>
    <property type="project" value="TreeGrafter"/>
</dbReference>
<evidence type="ECO:0000256" key="10">
    <source>
        <dbReference type="RuleBase" id="RU366046"/>
    </source>
</evidence>
<comment type="subunit">
    <text evidence="10">Homodimer.</text>
</comment>
<dbReference type="InterPro" id="IPR001509">
    <property type="entry name" value="Epimerase_deHydtase"/>
</dbReference>
<dbReference type="InterPro" id="IPR005886">
    <property type="entry name" value="UDP_G4E"/>
</dbReference>
<dbReference type="Pfam" id="PF01370">
    <property type="entry name" value="Epimerase"/>
    <property type="match status" value="1"/>
</dbReference>
<evidence type="ECO:0000259" key="11">
    <source>
        <dbReference type="Pfam" id="PF01370"/>
    </source>
</evidence>
<dbReference type="EMBL" id="QBIU01000001">
    <property type="protein sequence ID" value="MWV68590.1"/>
    <property type="molecule type" value="Genomic_DNA"/>
</dbReference>